<feature type="transmembrane region" description="Helical" evidence="7">
    <location>
        <begin position="71"/>
        <end position="90"/>
    </location>
</feature>
<evidence type="ECO:0000313" key="67">
    <source>
        <dbReference type="EMBL" id="EDP8513430.1"/>
    </source>
</evidence>
<evidence type="ECO:0000256" key="6">
    <source>
        <dbReference type="ARBA" id="ARBA00023136"/>
    </source>
</evidence>
<evidence type="ECO:0000313" key="45">
    <source>
        <dbReference type="EMBL" id="EAH2281136.1"/>
    </source>
</evidence>
<evidence type="ECO:0000313" key="115">
    <source>
        <dbReference type="Proteomes" id="UP000389283"/>
    </source>
</evidence>
<evidence type="ECO:0000313" key="46">
    <source>
        <dbReference type="EMBL" id="EAH3127421.1"/>
    </source>
</evidence>
<evidence type="ECO:0000313" key="65">
    <source>
        <dbReference type="EMBL" id="EDN9835462.1"/>
    </source>
</evidence>
<evidence type="ECO:0000313" key="60">
    <source>
        <dbReference type="EMBL" id="ECY9782163.1"/>
    </source>
</evidence>
<dbReference type="EMBL" id="AAARIE010000010">
    <property type="protein sequence ID" value="EAE2660401.1"/>
    <property type="molecule type" value="Genomic_DNA"/>
</dbReference>
<evidence type="ECO:0000313" key="103">
    <source>
        <dbReference type="Proteomes" id="UP000350032"/>
    </source>
</evidence>
<dbReference type="EMBL" id="AAAMZD010000001">
    <property type="protein sequence ID" value="EAD3791618.1"/>
    <property type="molecule type" value="Genomic_DNA"/>
</dbReference>
<dbReference type="Proteomes" id="UP000371553">
    <property type="component" value="Unassembled WGS sequence"/>
</dbReference>
<dbReference type="EMBL" id="AANCZP010000001">
    <property type="protein sequence ID" value="EDN8268626.1"/>
    <property type="molecule type" value="Genomic_DNA"/>
</dbReference>
<evidence type="ECO:0000313" key="101">
    <source>
        <dbReference type="Proteomes" id="UP000344343"/>
    </source>
</evidence>
<evidence type="ECO:0000256" key="7">
    <source>
        <dbReference type="HAMAP-Rule" id="MF_01071"/>
    </source>
</evidence>
<evidence type="ECO:0000313" key="12">
    <source>
        <dbReference type="EMBL" id="EAC7479358.1"/>
    </source>
</evidence>
<evidence type="ECO:0000313" key="124">
    <source>
        <dbReference type="Proteomes" id="UP000455569"/>
    </source>
</evidence>
<reference evidence="89 95" key="8">
    <citation type="submission" date="2019-08" db="EMBL/GenBank/DDBJ databases">
        <title>Soil Listeria distribution.</title>
        <authorList>
            <person name="Liao J."/>
        </authorList>
    </citation>
    <scope>NUCLEOTIDE SEQUENCE [LARGE SCALE GENOMIC DNA]</scope>
    <source>
        <strain evidence="89 95">IN-RH-2-BL1</strain>
    </source>
</reference>
<dbReference type="EMBL" id="JACAVN010000001">
    <property type="protein sequence ID" value="NYA00490.1"/>
    <property type="molecule type" value="Genomic_DNA"/>
</dbReference>
<dbReference type="AlphaFoldDB" id="A0A0D8X378"/>
<evidence type="ECO:0000313" key="107">
    <source>
        <dbReference type="Proteomes" id="UP000364988"/>
    </source>
</evidence>
<dbReference type="Proteomes" id="UP000379076">
    <property type="component" value="Unassembled WGS sequence"/>
</dbReference>
<dbReference type="Proteomes" id="UP000406081">
    <property type="component" value="Unassembled WGS sequence"/>
</dbReference>
<evidence type="ECO:0000313" key="111">
    <source>
        <dbReference type="Proteomes" id="UP000371553"/>
    </source>
</evidence>
<evidence type="ECO:0000313" key="61">
    <source>
        <dbReference type="EMBL" id="EDH0840378.1"/>
    </source>
</evidence>
<dbReference type="EMBL" id="DAAHUJ010000003">
    <property type="protein sequence ID" value="HAB7364105.1"/>
    <property type="molecule type" value="Genomic_DNA"/>
</dbReference>
<dbReference type="Proteomes" id="UP000540417">
    <property type="component" value="Unassembled WGS sequence"/>
</dbReference>
<dbReference type="EMBL" id="AABDGJ010000003">
    <property type="protein sequence ID" value="EAG6990257.1"/>
    <property type="molecule type" value="Genomic_DNA"/>
</dbReference>
<evidence type="ECO:0000313" key="120">
    <source>
        <dbReference type="Proteomes" id="UP000413786"/>
    </source>
</evidence>
<evidence type="ECO:0000313" key="158">
    <source>
        <dbReference type="Proteomes" id="UP000843775"/>
    </source>
</evidence>
<evidence type="ECO:0000313" key="64">
    <source>
        <dbReference type="EMBL" id="EDN9628506.1"/>
    </source>
</evidence>
<evidence type="ECO:0000313" key="71">
    <source>
        <dbReference type="EMBL" id="HAB7721634.1"/>
    </source>
</evidence>
<dbReference type="EMBL" id="AANDQG010000001">
    <property type="protein sequence ID" value="EDN9628506.1"/>
    <property type="molecule type" value="Genomic_DNA"/>
</dbReference>
<dbReference type="KEGG" id="lmom:IJ09_06430"/>
<evidence type="ECO:0000313" key="106">
    <source>
        <dbReference type="Proteomes" id="UP000358545"/>
    </source>
</evidence>
<reference evidence="154 155" key="3">
    <citation type="journal article" date="2018" name="Genome Biol.">
        <title>SKESA: strategic k-mer extension for scrupulous assemblies.</title>
        <authorList>
            <person name="Souvorov A."/>
            <person name="Agarwala R."/>
            <person name="Lipman D.J."/>
        </authorList>
    </citation>
    <scope>NUCLEOTIDE SEQUENCE [LARGE SCALE GENOMIC DNA]</scope>
    <source>
        <strain evidence="79">2017-325981-023-01</strain>
        <strain evidence="73 159">CFIAFB20100120</strain>
        <strain evidence="72 154">CFIAFB20130012</strain>
        <strain evidence="71">CFIAFB20140010</strain>
        <strain evidence="74">CFIAFB20160038</strain>
        <strain evidence="70 160">CFIAFB20160079</strain>
        <strain evidence="76">CFIAFB20170037</strain>
        <strain evidence="75 156">CFIAFB20170045</strain>
        <strain evidence="77 158">DMG1500109</strain>
        <strain evidence="69">HPB3501</strain>
        <strain evidence="78 157">LiDS0115</strain>
        <strain evidence="68">Sam_F526FDD3-C0F7-43DB-B204-E231FEF9C926</strain>
        <strain evidence="80">SFBRL218_S4</strain>
    </source>
</reference>
<dbReference type="EMBL" id="DAAKPP010000001">
    <property type="protein sequence ID" value="HAC3054435.1"/>
    <property type="molecule type" value="Genomic_DNA"/>
</dbReference>
<evidence type="ECO:0000313" key="53">
    <source>
        <dbReference type="EMBL" id="ECB9474104.1"/>
    </source>
</evidence>
<evidence type="ECO:0000313" key="88">
    <source>
        <dbReference type="EMBL" id="RKC01692.1"/>
    </source>
</evidence>
<dbReference type="Proteomes" id="UP000272537">
    <property type="component" value="Unassembled WGS sequence"/>
</dbReference>
<dbReference type="EMBL" id="DAAIJL010000003">
    <property type="protein sequence ID" value="HAB8556622.1"/>
    <property type="molecule type" value="Genomic_DNA"/>
</dbReference>
<reference evidence="98 100" key="5">
    <citation type="submission" date="2018-06" db="EMBL/GenBank/DDBJ databases">
        <authorList>
            <consortium name="PulseNet: The National Subtyping Network for Foodborne Disease Surveillance"/>
            <person name="Tarr C.L."/>
            <person name="Trees E."/>
            <person name="Katz L.S."/>
            <person name="Carleton-Romer H.A."/>
            <person name="Stroika S."/>
            <person name="Kucerova Z."/>
            <person name="Roache K.F."/>
            <person name="Sabol A.L."/>
            <person name="Besser J."/>
            <person name="Gerner-Smidt P."/>
        </authorList>
    </citation>
    <scope>NUCLEOTIDE SEQUENCE [LARGE SCALE GENOMIC DNA]</scope>
    <source>
        <strain evidence="9 100">2015L-6227</strain>
        <strain evidence="23 98">PNUSAL000134</strain>
        <strain evidence="13 104">PNUSAL000910</strain>
        <strain evidence="28 106">PNUSAL002180</strain>
        <strain evidence="30 130">PNUSAL002298</strain>
        <strain evidence="50 103">PNUSAL004402</strain>
        <strain evidence="57 121">PNUSAL005666</strain>
        <strain evidence="60 135">PNUSAL005692</strain>
    </source>
</reference>
<evidence type="ECO:0000313" key="55">
    <source>
        <dbReference type="EMBL" id="ECC1557546.1"/>
    </source>
</evidence>
<dbReference type="EMBL" id="AAAJWF010000001">
    <property type="protein sequence ID" value="EAC7479358.1"/>
    <property type="molecule type" value="Genomic_DNA"/>
</dbReference>
<evidence type="ECO:0000313" key="91">
    <source>
        <dbReference type="Proteomes" id="UP000269407"/>
    </source>
</evidence>
<dbReference type="Proteomes" id="UP000840197">
    <property type="component" value="Unassembled WGS sequence"/>
</dbReference>
<evidence type="ECO:0000313" key="79">
    <source>
        <dbReference type="EMBL" id="HAJ9592272.1"/>
    </source>
</evidence>
<dbReference type="EMBL" id="AABCVX010000001">
    <property type="protein sequence ID" value="EAG6168066.1"/>
    <property type="molecule type" value="Genomic_DNA"/>
</dbReference>
<dbReference type="Proteomes" id="UP000365297">
    <property type="component" value="Unassembled WGS sequence"/>
</dbReference>
<evidence type="ECO:0000313" key="41">
    <source>
        <dbReference type="EMBL" id="EAG9857368.1"/>
    </source>
</evidence>
<evidence type="ECO:0000313" key="25">
    <source>
        <dbReference type="EMBL" id="EAE2896653.1"/>
    </source>
</evidence>
<dbReference type="EMBL" id="AAMGHX010000001">
    <property type="protein sequence ID" value="EDH0840378.1"/>
    <property type="molecule type" value="Genomic_DNA"/>
</dbReference>
<evidence type="ECO:0000313" key="26">
    <source>
        <dbReference type="EMBL" id="EAE4940779.1"/>
    </source>
</evidence>
<reference evidence="136 137" key="6">
    <citation type="submission" date="2019-04" db="EMBL/GenBank/DDBJ databases">
        <authorList>
            <person name="Ashton P.M."/>
            <person name="Dallman T."/>
            <person name="Nair S."/>
            <person name="De Pinna E."/>
            <person name="Peters T."/>
            <person name="Grant K."/>
        </authorList>
    </citation>
    <scope>NUCLEOTIDE SEQUENCE [LARGE SCALE GENOMIC DNA]</scope>
    <source>
        <strain evidence="45 143">282333</strain>
        <strain evidence="47 142">282352</strain>
        <strain evidence="40 148">289003</strain>
        <strain evidence="43 152">406731</strain>
        <strain evidence="41 150">429821</strain>
        <strain evidence="44 137">562417</strain>
        <strain evidence="46 141">562428</strain>
        <strain evidence="42 136">563356</strain>
        <strain evidence="8 120">688377</strain>
        <strain evidence="56 132">760311</strain>
        <strain evidence="64 125">833351</strain>
        <strain evidence="66 129">883775</strain>
        <strain evidence="24">RL15000161</strain>
        <strain evidence="25">RL15000271</strain>
        <strain evidence="26">RL15000286</strain>
        <strain evidence="27">RL15000440</strain>
    </source>
</reference>
<evidence type="ECO:0000313" key="133">
    <source>
        <dbReference type="Proteomes" id="UP000481141"/>
    </source>
</evidence>
<evidence type="ECO:0000313" key="98">
    <source>
        <dbReference type="Proteomes" id="UP000336166"/>
    </source>
</evidence>
<dbReference type="Proteomes" id="UP000540117">
    <property type="component" value="Unassembled WGS sequence"/>
</dbReference>
<evidence type="ECO:0000313" key="153">
    <source>
        <dbReference type="Proteomes" id="UP000566721"/>
    </source>
</evidence>
<evidence type="ECO:0000313" key="127">
    <source>
        <dbReference type="Proteomes" id="UP000467247"/>
    </source>
</evidence>
<evidence type="ECO:0000313" key="19">
    <source>
        <dbReference type="EMBL" id="EAE0770408.1"/>
    </source>
</evidence>
<evidence type="ECO:0000313" key="108">
    <source>
        <dbReference type="Proteomes" id="UP000365297"/>
    </source>
</evidence>
<dbReference type="KEGG" id="lmok:CQ02_04075"/>
<dbReference type="EMBL" id="AAAQOE010000001">
    <property type="protein sequence ID" value="EAE1095309.1"/>
    <property type="molecule type" value="Genomic_DNA"/>
</dbReference>
<evidence type="ECO:0000313" key="16">
    <source>
        <dbReference type="EMBL" id="EAD5774520.1"/>
    </source>
</evidence>
<dbReference type="KEGG" id="lmv:Y193_11895"/>
<evidence type="ECO:0000313" key="134">
    <source>
        <dbReference type="Proteomes" id="UP000484022"/>
    </source>
</evidence>
<dbReference type="EMBL" id="AACKFB010000008">
    <property type="protein sequence ID" value="EAK9427907.1"/>
    <property type="molecule type" value="Genomic_DNA"/>
</dbReference>
<dbReference type="EMBL" id="RCRQ01000003">
    <property type="protein sequence ID" value="MCO38297.1"/>
    <property type="molecule type" value="Genomic_DNA"/>
</dbReference>
<evidence type="ECO:0000313" key="146">
    <source>
        <dbReference type="Proteomes" id="UP000540417"/>
    </source>
</evidence>
<dbReference type="Proteomes" id="UP000489121">
    <property type="component" value="Unassembled WGS sequence"/>
</dbReference>
<evidence type="ECO:0000313" key="50">
    <source>
        <dbReference type="EMBL" id="EAK8897503.1"/>
    </source>
</evidence>
<evidence type="ECO:0000313" key="122">
    <source>
        <dbReference type="Proteomes" id="UP000423131"/>
    </source>
</evidence>
<dbReference type="Proteomes" id="UP000368805">
    <property type="component" value="Unassembled WGS sequence"/>
</dbReference>
<evidence type="ECO:0000313" key="150">
    <source>
        <dbReference type="Proteomes" id="UP000548826"/>
    </source>
</evidence>
<dbReference type="Proteomes" id="UP000460224">
    <property type="component" value="Unassembled WGS sequence"/>
</dbReference>
<evidence type="ECO:0000313" key="131">
    <source>
        <dbReference type="Proteomes" id="UP000478704"/>
    </source>
</evidence>
<dbReference type="Proteomes" id="UP000844471">
    <property type="component" value="Unassembled WGS sequence"/>
</dbReference>
<reference evidence="83 147" key="11">
    <citation type="submission" date="2020-06" db="EMBL/GenBank/DDBJ databases">
        <title>Two Listeria outbreaks in Switzerland in 2018 and 2020.</title>
        <authorList>
            <person name="Stevens M.J.A."/>
            <person name="Bloemberg G."/>
            <person name="Nusch-Inderbinnen M."/>
            <person name="Stephan R."/>
        </authorList>
    </citation>
    <scope>NUCLEOTIDE SEQUENCE [LARGE SCALE GENOMIC DNA]</scope>
    <source>
        <strain evidence="83 147">N18-0707</strain>
    </source>
</reference>
<dbReference type="EMBL" id="AABEVI010000006">
    <property type="protein sequence ID" value="EAH0218680.1"/>
    <property type="molecule type" value="Genomic_DNA"/>
</dbReference>
<dbReference type="Proteomes" id="UP000403352">
    <property type="component" value="Unassembled WGS sequence"/>
</dbReference>
<dbReference type="Proteomes" id="UP000355989">
    <property type="component" value="Unassembled WGS sequence"/>
</dbReference>
<evidence type="ECO:0000313" key="33">
    <source>
        <dbReference type="EMBL" id="EAG2514027.1"/>
    </source>
</evidence>
<dbReference type="Proteomes" id="UP000427828">
    <property type="component" value="Unassembled WGS sequence"/>
</dbReference>
<evidence type="ECO:0000313" key="32">
    <source>
        <dbReference type="EMBL" id="EAG2244291.1"/>
    </source>
</evidence>
<evidence type="ECO:0000313" key="155">
    <source>
        <dbReference type="Proteomes" id="UP000840567"/>
    </source>
</evidence>
<evidence type="ECO:0000313" key="43">
    <source>
        <dbReference type="EMBL" id="EAH0251261.1"/>
    </source>
</evidence>
<evidence type="ECO:0000313" key="80">
    <source>
        <dbReference type="EMBL" id="HAO5922797.1"/>
    </source>
</evidence>
<evidence type="ECO:0000313" key="75">
    <source>
        <dbReference type="EMBL" id="HAC0013759.1"/>
    </source>
</evidence>
<dbReference type="EMBL" id="DAAEQL010000008">
    <property type="protein sequence ID" value="HAA8491397.1"/>
    <property type="molecule type" value="Genomic_DNA"/>
</dbReference>
<evidence type="ECO:0000313" key="110">
    <source>
        <dbReference type="Proteomes" id="UP000368805"/>
    </source>
</evidence>
<dbReference type="Proteomes" id="UP000388699">
    <property type="component" value="Unassembled WGS sequence"/>
</dbReference>
<evidence type="ECO:0000313" key="34">
    <source>
        <dbReference type="EMBL" id="EAG2996977.1"/>
    </source>
</evidence>
<dbReference type="EMBL" id="AAASLB010000001">
    <property type="protein sequence ID" value="EAE4940779.1"/>
    <property type="molecule type" value="Genomic_DNA"/>
</dbReference>
<evidence type="ECO:0000313" key="35">
    <source>
        <dbReference type="EMBL" id="EAG4329699.1"/>
    </source>
</evidence>
<dbReference type="Proteomes" id="UP000398321">
    <property type="component" value="Unassembled WGS sequence"/>
</dbReference>
<evidence type="ECO:0000313" key="102">
    <source>
        <dbReference type="Proteomes" id="UP000345329"/>
    </source>
</evidence>
<dbReference type="EMBL" id="AABAGT010000006">
    <property type="protein sequence ID" value="EAG0866702.1"/>
    <property type="molecule type" value="Genomic_DNA"/>
</dbReference>
<dbReference type="EMBL" id="AABEVT010000001">
    <property type="protein sequence ID" value="EAH0251261.1"/>
    <property type="molecule type" value="Genomic_DNA"/>
</dbReference>
<dbReference type="EMBL" id="AAAQVA010000001">
    <property type="protein sequence ID" value="EAE1631152.1"/>
    <property type="molecule type" value="Genomic_DNA"/>
</dbReference>
<evidence type="ECO:0000313" key="112">
    <source>
        <dbReference type="Proteomes" id="UP000376505"/>
    </source>
</evidence>
<dbReference type="Proteomes" id="UP000322220">
    <property type="component" value="Unassembled WGS sequence"/>
</dbReference>
<evidence type="ECO:0000313" key="86">
    <source>
        <dbReference type="EMBL" id="RJZ24043.1"/>
    </source>
</evidence>
<evidence type="ECO:0000313" key="29">
    <source>
        <dbReference type="EMBL" id="EAG0993316.1"/>
    </source>
</evidence>
<dbReference type="Proteomes" id="UP000535556">
    <property type="component" value="Unassembled WGS sequence"/>
</dbReference>
<dbReference type="EMBL" id="AABBHO010000016">
    <property type="protein sequence ID" value="EAG2996977.1"/>
    <property type="molecule type" value="Genomic_DNA"/>
</dbReference>
<dbReference type="Proteomes" id="UP000350032">
    <property type="component" value="Unassembled WGS sequence"/>
</dbReference>
<dbReference type="EMBL" id="AAARLF010000001">
    <property type="protein sequence ID" value="EAE2896653.1"/>
    <property type="molecule type" value="Genomic_DNA"/>
</dbReference>
<evidence type="ECO:0000313" key="148">
    <source>
        <dbReference type="Proteomes" id="UP000546397"/>
    </source>
</evidence>
<evidence type="ECO:0000313" key="24">
    <source>
        <dbReference type="EMBL" id="EAE2660401.1"/>
    </source>
</evidence>
<dbReference type="EMBL" id="AAAPCR010000001">
    <property type="protein sequence ID" value="EAD8144515.1"/>
    <property type="molecule type" value="Genomic_DNA"/>
</dbReference>
<evidence type="ECO:0000313" key="51">
    <source>
        <dbReference type="EMBL" id="EAK9317107.1"/>
    </source>
</evidence>
<sequence length="155" mass="17889">MVWDATNIFLFAANILTVLYILYNDAVIPLWKGKTVLSVKLRSRGRWDGYIFVGIIVLLFVSNTFFREGPFSTSVLLGIMGVLFIYICFFRSSKAVFKESGLFYALLFFPYAKIERMNLSEDGVLVIETNRQRLMLFARSEKDLEKMLAVFTTYS</sequence>
<evidence type="ECO:0000313" key="83">
    <source>
        <dbReference type="EMBL" id="NYA00490.1"/>
    </source>
</evidence>
<dbReference type="EMBL" id="AABEQV010000006">
    <property type="protein sequence ID" value="EAG9857368.1"/>
    <property type="molecule type" value="Genomic_DNA"/>
</dbReference>
<evidence type="ECO:0000313" key="18">
    <source>
        <dbReference type="EMBL" id="EAD8144515.1"/>
    </source>
</evidence>
<evidence type="ECO:0000313" key="151">
    <source>
        <dbReference type="Proteomes" id="UP000549379"/>
    </source>
</evidence>
<evidence type="ECO:0000313" key="57">
    <source>
        <dbReference type="EMBL" id="ECR7121995.1"/>
    </source>
</evidence>
<dbReference type="Proteomes" id="UP000549379">
    <property type="component" value="Unassembled WGS sequence"/>
</dbReference>
<dbReference type="EMBL" id="AAJEKY010000006">
    <property type="protein sequence ID" value="ECL0131440.1"/>
    <property type="molecule type" value="Genomic_DNA"/>
</dbReference>
<evidence type="ECO:0000313" key="62">
    <source>
        <dbReference type="EMBL" id="EDN7713837.1"/>
    </source>
</evidence>
<evidence type="ECO:0000313" key="82">
    <source>
        <dbReference type="EMBL" id="MCO38297.1"/>
    </source>
</evidence>
<evidence type="ECO:0000313" key="137">
    <source>
        <dbReference type="Proteomes" id="UP000525068"/>
    </source>
</evidence>
<evidence type="ECO:0000256" key="4">
    <source>
        <dbReference type="ARBA" id="ARBA00022692"/>
    </source>
</evidence>
<dbReference type="EMBL" id="AAIAJJ010000005">
    <property type="protein sequence ID" value="ECC1557546.1"/>
    <property type="molecule type" value="Genomic_DNA"/>
</dbReference>
<evidence type="ECO:0000313" key="117">
    <source>
        <dbReference type="Proteomes" id="UP000403352"/>
    </source>
</evidence>
<dbReference type="EMBL" id="QUQA01000010">
    <property type="protein sequence ID" value="RKC01692.1"/>
    <property type="molecule type" value="Genomic_DNA"/>
</dbReference>
<dbReference type="Proteomes" id="UP000530452">
    <property type="component" value="Unassembled WGS sequence"/>
</dbReference>
<dbReference type="Proteomes" id="UP000853596">
    <property type="component" value="Unassembled WGS sequence"/>
</dbReference>
<evidence type="ECO:0000313" key="49">
    <source>
        <dbReference type="EMBL" id="EAH4371980.1"/>
    </source>
</evidence>
<evidence type="ECO:0000313" key="100">
    <source>
        <dbReference type="Proteomes" id="UP000339309"/>
    </source>
</evidence>
<evidence type="ECO:0000313" key="42">
    <source>
        <dbReference type="EMBL" id="EAH0218680.1"/>
    </source>
</evidence>
<keyword evidence="5 7" id="KW-1133">Transmembrane helix</keyword>
<dbReference type="EMBL" id="AAAIXK010000001">
    <property type="protein sequence ID" value="EAC5549267.1"/>
    <property type="molecule type" value="Genomic_DNA"/>
</dbReference>
<dbReference type="Proteomes" id="UP000840569">
    <property type="component" value="Unassembled WGS sequence"/>
</dbReference>
<dbReference type="Proteomes" id="UP000345329">
    <property type="component" value="Unassembled WGS sequence"/>
</dbReference>
<evidence type="ECO:0000313" key="17">
    <source>
        <dbReference type="EMBL" id="EAD5785401.1"/>
    </source>
</evidence>
<reference evidence="92 93" key="2">
    <citation type="journal article" date="2018" name="BMC Genomics">
        <title>Genes significantly associated with lineage II food isolates of Listeria monocytogenes.</title>
        <authorList>
            <person name="Pirone-Davies C."/>
            <person name="Chen Y."/>
            <person name="Pightling A."/>
            <person name="Ryan G."/>
            <person name="Wang Y."/>
            <person name="Yao K."/>
            <person name="Hoffmann M."/>
            <person name="Allard M.W."/>
        </authorList>
    </citation>
    <scope>NUCLEOTIDE SEQUENCE [LARGE SCALE GENOMIC DNA]</scope>
    <source>
        <strain evidence="88 93">CFSAN028761</strain>
        <strain evidence="86 94">PNUSAL000190</strain>
        <strain evidence="87 92">PNUSAL000550</strain>
    </source>
</reference>
<evidence type="ECO:0000313" key="58">
    <source>
        <dbReference type="EMBL" id="ECX6923540.1"/>
    </source>
</evidence>
<dbReference type="OMA" id="LYLFWIR"/>
<evidence type="ECO:0000313" key="56">
    <source>
        <dbReference type="EMBL" id="ECL0131440.1"/>
    </source>
</evidence>
<evidence type="ECO:0000313" key="28">
    <source>
        <dbReference type="EMBL" id="EAG0866702.1"/>
    </source>
</evidence>
<evidence type="ECO:0000313" key="119">
    <source>
        <dbReference type="Proteomes" id="UP000410967"/>
    </source>
</evidence>
<evidence type="ECO:0000313" key="132">
    <source>
        <dbReference type="Proteomes" id="UP000478945"/>
    </source>
</evidence>
<dbReference type="Proteomes" id="UP000344343">
    <property type="component" value="Unassembled WGS sequence"/>
</dbReference>
<dbReference type="Proteomes" id="UP000337746">
    <property type="component" value="Unassembled WGS sequence"/>
</dbReference>
<keyword evidence="6 7" id="KW-0472">Membrane</keyword>
<dbReference type="EMBL" id="AABGFX010000006">
    <property type="protein sequence ID" value="EAH3127421.1"/>
    <property type="molecule type" value="Genomic_DNA"/>
</dbReference>
<evidence type="ECO:0000256" key="3">
    <source>
        <dbReference type="ARBA" id="ARBA00022475"/>
    </source>
</evidence>
<evidence type="ECO:0000313" key="135">
    <source>
        <dbReference type="Proteomes" id="UP000489121"/>
    </source>
</evidence>
<dbReference type="Proteomes" id="UP000527632">
    <property type="component" value="Unassembled WGS sequence"/>
</dbReference>
<dbReference type="Proteomes" id="UP000478704">
    <property type="component" value="Unassembled WGS sequence"/>
</dbReference>
<evidence type="ECO:0000313" key="95">
    <source>
        <dbReference type="Proteomes" id="UP000322220"/>
    </source>
</evidence>
<dbReference type="Proteomes" id="UP000423131">
    <property type="component" value="Unassembled WGS sequence"/>
</dbReference>
<evidence type="ECO:0000256" key="1">
    <source>
        <dbReference type="ARBA" id="ARBA00004651"/>
    </source>
</evidence>
<dbReference type="Proteomes" id="UP000533021">
    <property type="component" value="Unassembled WGS sequence"/>
</dbReference>
<keyword evidence="4 7" id="KW-0812">Transmembrane</keyword>
<dbReference type="Proteomes" id="UP000843503">
    <property type="component" value="Unassembled WGS sequence"/>
</dbReference>
<dbReference type="EMBL" id="VTIK01000001">
    <property type="protein sequence ID" value="TYU56869.1"/>
    <property type="molecule type" value="Genomic_DNA"/>
</dbReference>
<dbReference type="Proteomes" id="UP000331186">
    <property type="component" value="Unassembled WGS sequence"/>
</dbReference>
<dbReference type="Proteomes" id="UP000368512">
    <property type="component" value="Unassembled WGS sequence"/>
</dbReference>
<dbReference type="EMBL" id="AAHZFN010000013">
    <property type="protein sequence ID" value="ECB9474104.1"/>
    <property type="molecule type" value="Genomic_DNA"/>
</dbReference>
<dbReference type="EMBL" id="AAAJKI010000005">
    <property type="protein sequence ID" value="EAC6547378.1"/>
    <property type="molecule type" value="Genomic_DNA"/>
</dbReference>
<dbReference type="EMBL" id="AAAKQF010000003">
    <property type="protein sequence ID" value="EAC9039852.1"/>
    <property type="molecule type" value="Genomic_DNA"/>
</dbReference>
<dbReference type="Proteomes" id="UP000413786">
    <property type="component" value="Unassembled WGS sequence"/>
</dbReference>
<gene>
    <name evidence="29" type="ORF">A3R20_01660</name>
    <name evidence="28" type="ORF">A8L61_05330</name>
    <name evidence="39" type="ORF">AB917_06610</name>
    <name evidence="9" type="ORF">ABZ57_01775</name>
    <name evidence="88" type="ORF">AE233_01954</name>
    <name evidence="38" type="ORF">AF817_04695</name>
    <name evidence="85" type="ORF">AJL21_11035</name>
    <name evidence="84" type="ORF">AJL21_16050</name>
    <name evidence="20" type="ORF">APD94_05010</name>
    <name evidence="22" type="ORF">ARR48_04995</name>
    <name evidence="21" type="ORF">ART25_00700</name>
    <name evidence="10" type="ORF">ARY78_02335</name>
    <name evidence="33" type="ORF">B1N52_02550</name>
    <name evidence="32" type="ORF">B1S26_02615</name>
    <name evidence="34" type="ORF">B5K54_06730</name>
    <name evidence="30" type="ORF">BB997_01540</name>
    <name evidence="58" type="ORF">BCZ19_02580</name>
    <name evidence="31" type="ORF">BCZ21_01620</name>
    <name evidence="90" type="ORF">BES38_04555</name>
    <name evidence="36" type="ORF">CA369_02745</name>
    <name evidence="35" type="ORF">CAV64_00330</name>
    <name evidence="18" type="ORF">CD20_00365</name>
    <name evidence="44" type="ORF">D4271_08955</name>
    <name evidence="45" type="ORF">D4920_03545</name>
    <name evidence="40" type="ORF">D4B11_10235</name>
    <name evidence="41" type="ORF">D4C60_10220</name>
    <name evidence="42" type="ORF">D4D89_10160</name>
    <name evidence="43" type="ORF">D4U23_02545</name>
    <name evidence="46" type="ORF">D5M70_08895</name>
    <name evidence="47" type="ORF">D5N24_00855</name>
    <name evidence="50" type="ORF">D7104_07275</name>
    <name evidence="81" type="ORF">DCK61_02785</name>
    <name evidence="37" type="ORF">DCT16_01535</name>
    <name evidence="19" type="ORF">DG57_11270</name>
    <name evidence="82" type="ORF">DOV25_07505</name>
    <name evidence="12" type="ORF">DQ70_01510</name>
    <name evidence="11" type="ORF">DU018_03250</name>
    <name evidence="86" type="ORF">DYZ50_00048</name>
    <name evidence="87" type="ORF">DYZ80_00465</name>
    <name evidence="8" type="ORF">E0I39_10225</name>
    <name evidence="24" type="ORF">E1V33_09545</name>
    <name evidence="25" type="ORF">E1W43_01640</name>
    <name evidence="26" type="ORF">E1W56_01800</name>
    <name evidence="27" type="ORF">E1X78_02350</name>
    <name evidence="48" type="ORF">E5F58_02600</name>
    <name evidence="49" type="ORF">E5H26_04585</name>
    <name evidence="17" type="ORF">EX365_02360</name>
    <name evidence="16" type="ORF">EXZ73_09495</name>
    <name evidence="57" type="ORF">F1788_04625</name>
    <name evidence="59" type="ORF">F6436_04150</name>
    <name evidence="60" type="ORF">F6515_04085</name>
    <name evidence="51" type="ORF">FA835_08340</name>
    <name evidence="52" type="ORF">FC284_06100</name>
    <name evidence="56" type="ORF">FJU19_10065</name>
    <name evidence="54" type="ORF">FLQ97_14285</name>
    <name evidence="53" type="ORF">FLR03_10505</name>
    <name evidence="55" type="ORF">FNX40_12115</name>
    <name evidence="89" type="ORF">FZW98_00345</name>
    <name evidence="67" type="ORF">G3O21_000829</name>
    <name evidence="66" type="ORF">G3R95_001500</name>
    <name evidence="61" type="ORF">GCV64_04640</name>
    <name evidence="68" type="ORF">GHO09_12845</name>
    <name evidence="64" type="ORF">GI230_02755</name>
    <name evidence="77" type="ORF">GI949_06995</name>
    <name evidence="69" type="ORF">GIH49_08915</name>
    <name evidence="65" type="ORF">GJW51_02140</name>
    <name evidence="62" type="ORF">GQG13_01720</name>
    <name evidence="63" type="ORF">GT011_04660</name>
    <name evidence="70" type="ORF">GYO01_08305</name>
    <name evidence="71" type="ORF">GYP27_06570</name>
    <name evidence="72" type="ORF">GYR60_01635</name>
    <name evidence="73" type="ORF">GYS09_04860</name>
    <name evidence="74" type="ORF">GYU24_05045</name>
    <name evidence="75" type="ORF">GYX23_12245</name>
    <name evidence="76" type="ORF">GYY14_01620</name>
    <name evidence="78" type="ORF">GZK27_02790</name>
    <name evidence="79" type="ORF">HQN34_000440</name>
    <name evidence="83" type="ORF">HZJ64_01490</name>
    <name evidence="80" type="ORF">IP987_001991</name>
    <name evidence="13" type="ORF">KV70_06515</name>
    <name evidence="14" type="ORF">QD52_02350</name>
    <name evidence="15" type="ORF">UI29_02380</name>
    <name evidence="23" type="ORF">Y261_02325</name>
</gene>
<dbReference type="Proteomes" id="UP000481141">
    <property type="component" value="Unassembled WGS sequence"/>
</dbReference>
<dbReference type="Proteomes" id="UP000467347">
    <property type="component" value="Unassembled WGS sequence"/>
</dbReference>
<dbReference type="Proteomes" id="UP000383365">
    <property type="component" value="Unassembled WGS sequence"/>
</dbReference>
<reference evidence="84 161" key="1">
    <citation type="submission" date="2016-09" db="EMBL/GenBank/DDBJ databases">
        <title>100K Listeria isolates.</title>
        <authorList>
            <person name="Chen P."/>
            <person name="Weimer B.C."/>
            <person name="Kong N."/>
            <person name="Huang B."/>
        </authorList>
    </citation>
    <scope>NUCLEOTIDE SEQUENCE [LARGE SCALE GENOMIC DNA]</scope>
    <source>
        <strain evidence="84 161">BCW_2383</strain>
    </source>
</reference>
<reference evidence="119 144" key="7">
    <citation type="submission" date="2019-04" db="EMBL/GenBank/DDBJ databases">
        <authorList>
            <consortium name="GenomeTrakr network: Whole genome sequencing for foodborne pathogen traceback"/>
        </authorList>
    </citation>
    <scope>NUCLEOTIDE SEQUENCE [LARGE SCALE GENOMIC DNA]</scope>
    <source>
        <strain evidence="39 149">CFSAN004300</strain>
        <strain evidence="59 107">FLAG-55987</strain>
        <strain evidence="38 144">NRRL B-33244</strain>
        <strain evidence="51 119">PHLUSALM00088</strain>
    </source>
</reference>
<dbReference type="EMBL" id="DABJAN010000001">
    <property type="protein sequence ID" value="HAJ9592272.1"/>
    <property type="molecule type" value="Genomic_DNA"/>
</dbReference>
<evidence type="ECO:0000313" key="21">
    <source>
        <dbReference type="EMBL" id="EAE1337440.1"/>
    </source>
</evidence>
<dbReference type="EMBL" id="AAALRN010000001">
    <property type="protein sequence ID" value="EAD1183920.1"/>
    <property type="molecule type" value="Genomic_DNA"/>
</dbReference>
<evidence type="ECO:0000313" key="125">
    <source>
        <dbReference type="Proteomes" id="UP000458487"/>
    </source>
</evidence>
<evidence type="ECO:0000313" key="157">
    <source>
        <dbReference type="Proteomes" id="UP000841561"/>
    </source>
</evidence>
<dbReference type="Proteomes" id="UP000401273">
    <property type="component" value="Unassembled WGS sequence"/>
</dbReference>
<evidence type="ECO:0000313" key="97">
    <source>
        <dbReference type="Proteomes" id="UP000335978"/>
    </source>
</evidence>
<dbReference type="KEGG" id="lmoe:BN418_0900"/>
<evidence type="ECO:0000313" key="147">
    <source>
        <dbReference type="Proteomes" id="UP000544530"/>
    </source>
</evidence>
<evidence type="ECO:0000313" key="129">
    <source>
        <dbReference type="Proteomes" id="UP000470497"/>
    </source>
</evidence>
<dbReference type="EMBL" id="AABAYG010000001">
    <property type="protein sequence ID" value="EAG2244291.1"/>
    <property type="molecule type" value="Genomic_DNA"/>
</dbReference>
<evidence type="ECO:0000313" key="13">
    <source>
        <dbReference type="EMBL" id="EAC9039852.1"/>
    </source>
</evidence>
<dbReference type="EMBL" id="DAAJFY010000001">
    <property type="protein sequence ID" value="HAC0274060.1"/>
    <property type="molecule type" value="Genomic_DNA"/>
</dbReference>
<evidence type="ECO:0000313" key="126">
    <source>
        <dbReference type="Proteomes" id="UP000460224"/>
    </source>
</evidence>
<evidence type="ECO:0000313" key="8">
    <source>
        <dbReference type="EMBL" id="EAC4483267.1"/>
    </source>
</evidence>
<dbReference type="EMBL" id="AAAQJJ010000013">
    <property type="protein sequence ID" value="EAE0770408.1"/>
    <property type="molecule type" value="Genomic_DNA"/>
</dbReference>
<evidence type="ECO:0000313" key="113">
    <source>
        <dbReference type="Proteomes" id="UP000379076"/>
    </source>
</evidence>
<reference evidence="70" key="9">
    <citation type="submission" date="2020-01" db="EMBL/GenBank/DDBJ databases">
        <authorList>
            <consortium name="NCBI Pathogen Detection Project"/>
        </authorList>
    </citation>
    <scope>NUCLEOTIDE SEQUENCE</scope>
    <source>
        <strain evidence="79">2017-325981-023-01</strain>
        <strain evidence="73">CFIAFB20100120</strain>
        <strain evidence="72">CFIAFB20130012</strain>
        <strain evidence="71">CFIAFB20140010</strain>
        <strain evidence="74">CFIAFB20160038</strain>
        <strain evidence="70">CFIAFB20160079</strain>
        <strain evidence="76">CFIAFB20170037</strain>
        <strain evidence="75">CFIAFB20170045</strain>
        <strain evidence="77">DMG1500109</strain>
        <strain evidence="69">HPB3501</strain>
        <strain evidence="78">LiDS0115</strain>
        <strain evidence="68">Sam_F526FDD3-C0F7-43DB-B204-E231FEF9C926</strain>
        <strain evidence="80">SFBRL218_S4</strain>
    </source>
</reference>
<keyword evidence="3 7" id="KW-1003">Cell membrane</keyword>
<dbReference type="Proteomes" id="UP000376505">
    <property type="component" value="Unassembled WGS sequence"/>
</dbReference>
<dbReference type="EMBL" id="AANCRK010000001">
    <property type="protein sequence ID" value="EDN7713837.1"/>
    <property type="molecule type" value="Genomic_DNA"/>
</dbReference>
<evidence type="ECO:0000313" key="20">
    <source>
        <dbReference type="EMBL" id="EAE1095309.1"/>
    </source>
</evidence>
<dbReference type="EMBL" id="DABXZF010000019">
    <property type="protein sequence ID" value="HAO5922797.1"/>
    <property type="molecule type" value="Genomic_DNA"/>
</dbReference>
<evidence type="ECO:0000256" key="2">
    <source>
        <dbReference type="ARBA" id="ARBA00009962"/>
    </source>
</evidence>
<evidence type="ECO:0000313" key="89">
    <source>
        <dbReference type="EMBL" id="TYU56869.1"/>
    </source>
</evidence>
<dbReference type="EMBL" id="AALGDA010000008">
    <property type="protein sequence ID" value="ECY9782163.1"/>
    <property type="molecule type" value="Genomic_DNA"/>
</dbReference>
<evidence type="ECO:0000313" key="114">
    <source>
        <dbReference type="Proteomes" id="UP000388699"/>
    </source>
</evidence>
<evidence type="ECO:0000313" key="143">
    <source>
        <dbReference type="Proteomes" id="UP000533021"/>
    </source>
</evidence>
<dbReference type="Proteomes" id="UP000280270">
    <property type="component" value="Unassembled WGS sequence"/>
</dbReference>
<dbReference type="Proteomes" id="UP000544530">
    <property type="component" value="Unassembled WGS sequence"/>
</dbReference>
<evidence type="ECO:0000313" key="31">
    <source>
        <dbReference type="EMBL" id="EAG2085942.1"/>
    </source>
</evidence>
<dbReference type="EMBL" id="AALEDS010000002">
    <property type="protein sequence ID" value="ECY6543515.1"/>
    <property type="molecule type" value="Genomic_DNA"/>
</dbReference>
<dbReference type="EMBL" id="AAAREG010000001">
    <property type="protein sequence ID" value="EAE2353181.1"/>
    <property type="molecule type" value="Genomic_DNA"/>
</dbReference>
<dbReference type="EMBL" id="MJTJ01000019">
    <property type="protein sequence ID" value="OET48797.1"/>
    <property type="molecule type" value="Genomic_DNA"/>
</dbReference>
<dbReference type="Proteomes" id="UP000332711">
    <property type="component" value="Unassembled WGS sequence"/>
</dbReference>
<dbReference type="EMBL" id="AABAWE010000001">
    <property type="protein sequence ID" value="EAG2085942.1"/>
    <property type="molecule type" value="Genomic_DNA"/>
</dbReference>
<dbReference type="EMBL" id="AABGVJ010000001">
    <property type="protein sequence ID" value="EAH4371980.1"/>
    <property type="molecule type" value="Genomic_DNA"/>
</dbReference>
<dbReference type="Proteomes" id="UP000840928">
    <property type="component" value="Unassembled WGS sequence"/>
</dbReference>
<evidence type="ECO:0000313" key="27">
    <source>
        <dbReference type="EMBL" id="EAE5602944.1"/>
    </source>
</evidence>
<evidence type="ECO:0000313" key="70">
    <source>
        <dbReference type="EMBL" id="HAB7364105.1"/>
    </source>
</evidence>
<evidence type="ECO:0000313" key="36">
    <source>
        <dbReference type="EMBL" id="EAG4461196.1"/>
    </source>
</evidence>
<dbReference type="Pfam" id="PF06173">
    <property type="entry name" value="DUF986"/>
    <property type="match status" value="1"/>
</dbReference>
<dbReference type="Proteomes" id="UP000478682">
    <property type="component" value="Unassembled WGS sequence"/>
</dbReference>
<dbReference type="Proteomes" id="UP000546397">
    <property type="component" value="Unassembled WGS sequence"/>
</dbReference>
<feature type="transmembrane region" description="Helical" evidence="7">
    <location>
        <begin position="47"/>
        <end position="65"/>
    </location>
</feature>
<dbReference type="EMBL" id="DAAIRR010000001">
    <property type="protein sequence ID" value="HAB9175068.1"/>
    <property type="molecule type" value="Genomic_DNA"/>
</dbReference>
<dbReference type="EMBL" id="AABAIH010000001">
    <property type="protein sequence ID" value="EAG0993316.1"/>
    <property type="molecule type" value="Genomic_DNA"/>
</dbReference>
<evidence type="ECO:0000313" key="121">
    <source>
        <dbReference type="Proteomes" id="UP000421738"/>
    </source>
</evidence>
<evidence type="ECO:0000313" key="30">
    <source>
        <dbReference type="EMBL" id="EAG1892286.1"/>
    </source>
</evidence>
<dbReference type="Proteomes" id="UP000525850">
    <property type="component" value="Unassembled WGS sequence"/>
</dbReference>
<evidence type="ECO:0000313" key="136">
    <source>
        <dbReference type="Proteomes" id="UP000517258"/>
    </source>
</evidence>
<evidence type="ECO:0000313" key="78">
    <source>
        <dbReference type="EMBL" id="HAC3054435.1"/>
    </source>
</evidence>
<dbReference type="Proteomes" id="UP000525068">
    <property type="component" value="Unassembled WGS sequence"/>
</dbReference>
<comment type="subcellular location">
    <subcellularLocation>
        <location evidence="1 7">Cell membrane</location>
        <topology evidence="1 7">Multi-pass membrane protein</topology>
    </subcellularLocation>
</comment>
<evidence type="ECO:0000313" key="66">
    <source>
        <dbReference type="EMBL" id="EDP8409941.1"/>
    </source>
</evidence>
<dbReference type="Proteomes" id="UP000335978">
    <property type="component" value="Unassembled WGS sequence"/>
</dbReference>
<dbReference type="Proteomes" id="UP000548278">
    <property type="component" value="Unassembled WGS sequence"/>
</dbReference>
<dbReference type="EMBL" id="MJTJ01000023">
    <property type="protein sequence ID" value="OET47994.1"/>
    <property type="molecule type" value="Genomic_DNA"/>
</dbReference>
<evidence type="ECO:0000313" key="109">
    <source>
        <dbReference type="Proteomes" id="UP000368512"/>
    </source>
</evidence>
<dbReference type="Proteomes" id="UP000484022">
    <property type="component" value="Unassembled WGS sequence"/>
</dbReference>
<dbReference type="EMBL" id="DAAJCS010000009">
    <property type="protein sequence ID" value="HAC0013759.1"/>
    <property type="molecule type" value="Genomic_DNA"/>
</dbReference>
<evidence type="ECO:0000313" key="161">
    <source>
        <dbReference type="Proteomes" id="UP000852906"/>
    </source>
</evidence>
<dbReference type="EMBL" id="AACKDQ010000016">
    <property type="protein sequence ID" value="EAK9317107.1"/>
    <property type="molecule type" value="Genomic_DNA"/>
</dbReference>
<dbReference type="Proteomes" id="UP000458487">
    <property type="component" value="Unassembled WGS sequence"/>
</dbReference>
<dbReference type="EMBL" id="AABBAW010000001">
    <property type="protein sequence ID" value="EAG2514027.1"/>
    <property type="molecule type" value="Genomic_DNA"/>
</dbReference>
<dbReference type="EMBL" id="AABEMN010000014">
    <property type="protein sequence ID" value="EAG9520149.1"/>
    <property type="molecule type" value="Genomic_DNA"/>
</dbReference>
<dbReference type="GeneID" id="87011846"/>
<evidence type="ECO:0000313" key="85">
    <source>
        <dbReference type="EMBL" id="OET48797.1"/>
    </source>
</evidence>
<evidence type="ECO:0000313" key="76">
    <source>
        <dbReference type="EMBL" id="HAC0274060.1"/>
    </source>
</evidence>
<evidence type="ECO:0000256" key="5">
    <source>
        <dbReference type="ARBA" id="ARBA00022989"/>
    </source>
</evidence>
<evidence type="ECO:0000313" key="160">
    <source>
        <dbReference type="Proteomes" id="UP000845014"/>
    </source>
</evidence>
<dbReference type="EMBL" id="AABBZO010000002">
    <property type="protein sequence ID" value="EAG4461196.1"/>
    <property type="molecule type" value="Genomic_DNA"/>
</dbReference>
<evidence type="ECO:0000313" key="47">
    <source>
        <dbReference type="EMBL" id="EAH3292932.1"/>
    </source>
</evidence>
<dbReference type="Proteomes" id="UP000285054">
    <property type="component" value="Unassembled WGS sequence"/>
</dbReference>
<dbReference type="EMBL" id="CP098507">
    <property type="protein sequence ID" value="UUJ81052.1"/>
    <property type="molecule type" value="Genomic_DNA"/>
</dbReference>
<dbReference type="NCBIfam" id="NF002791">
    <property type="entry name" value="PRK02913.1"/>
    <property type="match status" value="1"/>
</dbReference>
<dbReference type="EMBL" id="AABGUK010000001">
    <property type="protein sequence ID" value="EAH4240888.1"/>
    <property type="molecule type" value="Genomic_DNA"/>
</dbReference>
<dbReference type="Proteomes" id="UP000566597">
    <property type="component" value="Unassembled WGS sequence"/>
</dbReference>
<evidence type="ECO:0000313" key="38">
    <source>
        <dbReference type="EMBL" id="EAG6762521.1"/>
    </source>
</evidence>
<dbReference type="Proteomes" id="UP000844415">
    <property type="component" value="Unassembled WGS sequence"/>
</dbReference>
<evidence type="ECO:0000313" key="14">
    <source>
        <dbReference type="EMBL" id="EAD1183920.1"/>
    </source>
</evidence>
<evidence type="ECO:0000313" key="93">
    <source>
        <dbReference type="Proteomes" id="UP000280270"/>
    </source>
</evidence>
<evidence type="ECO:0000313" key="63">
    <source>
        <dbReference type="EMBL" id="EDN8268626.1"/>
    </source>
</evidence>
<dbReference type="EMBL" id="AANDSR010000001">
    <property type="protein sequence ID" value="EDN9835462.1"/>
    <property type="molecule type" value="Genomic_DNA"/>
</dbReference>
<evidence type="ECO:0000313" key="152">
    <source>
        <dbReference type="Proteomes" id="UP000566597"/>
    </source>
</evidence>
<evidence type="ECO:0000313" key="15">
    <source>
        <dbReference type="EMBL" id="EAD3791618.1"/>
    </source>
</evidence>
<dbReference type="Proteomes" id="UP000421738">
    <property type="component" value="Unassembled WGS sequence"/>
</dbReference>
<evidence type="ECO:0000313" key="87">
    <source>
        <dbReference type="EMBL" id="RKA10933.1"/>
    </source>
</evidence>
<dbReference type="Proteomes" id="UP000517258">
    <property type="component" value="Unassembled WGS sequence"/>
</dbReference>
<evidence type="ECO:0000313" key="44">
    <source>
        <dbReference type="EMBL" id="EAH1615535.1"/>
    </source>
</evidence>
<dbReference type="EMBL" id="AANOZB010000004">
    <property type="protein sequence ID" value="EDP8409941.1"/>
    <property type="molecule type" value="Genomic_DNA"/>
</dbReference>
<evidence type="ECO:0000313" key="92">
    <source>
        <dbReference type="Proteomes" id="UP000272537"/>
    </source>
</evidence>
<dbReference type="EMBL" id="AACJYH010000004">
    <property type="protein sequence ID" value="EAK8897503.1"/>
    <property type="molecule type" value="Genomic_DNA"/>
</dbReference>
<evidence type="ECO:0000313" key="156">
    <source>
        <dbReference type="Proteomes" id="UP000841146"/>
    </source>
</evidence>
<evidence type="ECO:0000313" key="11">
    <source>
        <dbReference type="EMBL" id="EAC6547378.1"/>
    </source>
</evidence>
<reference evidence="81 126" key="4">
    <citation type="submission" date="2018-04" db="EMBL/GenBank/DDBJ databases">
        <title>Genome Analysis of a Prevalent Clone of Listeria monocytogenes Sequence Type 87 in China.</title>
        <authorList>
            <person name="Wang Y."/>
        </authorList>
    </citation>
    <scope>NUCLEOTIDE SEQUENCE [LARGE SCALE GENOMIC DNA]</scope>
    <source>
        <strain evidence="81 126">ICDC_LM1523</strain>
    </source>
</reference>
<evidence type="ECO:0000313" key="128">
    <source>
        <dbReference type="Proteomes" id="UP000467347"/>
    </source>
</evidence>
<dbReference type="EMBL" id="AAAIKW010000001">
    <property type="protein sequence ID" value="EAC4551207.1"/>
    <property type="molecule type" value="Genomic_DNA"/>
</dbReference>
<evidence type="ECO:0000313" key="105">
    <source>
        <dbReference type="Proteomes" id="UP000355989"/>
    </source>
</evidence>
<dbReference type="Proteomes" id="UP000339309">
    <property type="component" value="Unassembled WGS sequence"/>
</dbReference>
<dbReference type="Proteomes" id="UP000841561">
    <property type="component" value="Unassembled WGS sequence"/>
</dbReference>
<dbReference type="Proteomes" id="UP000852906">
    <property type="component" value="Unassembled WGS sequence"/>
</dbReference>
<dbReference type="EMBL" id="AAASTI010000001">
    <property type="protein sequence ID" value="EAE5602944.1"/>
    <property type="molecule type" value="Genomic_DNA"/>
</dbReference>
<accession>A0A0D8X378</accession>
<dbReference type="Proteomes" id="UP000364988">
    <property type="component" value="Unassembled WGS sequence"/>
</dbReference>
<dbReference type="Proteomes" id="UP000358545">
    <property type="component" value="Unassembled WGS sequence"/>
</dbReference>
<evidence type="ECO:0000313" key="9">
    <source>
        <dbReference type="EMBL" id="EAC4551207.1"/>
    </source>
</evidence>
<dbReference type="Proteomes" id="UP000529135">
    <property type="component" value="Unassembled WGS sequence"/>
</dbReference>
<evidence type="ECO:0000313" key="144">
    <source>
        <dbReference type="Proteomes" id="UP000535556"/>
    </source>
</evidence>
<dbReference type="Proteomes" id="UP000528151">
    <property type="component" value="Unassembled WGS sequence"/>
</dbReference>
<dbReference type="EMBL" id="AALAQH010000001">
    <property type="protein sequence ID" value="ECX6923540.1"/>
    <property type="molecule type" value="Genomic_DNA"/>
</dbReference>
<evidence type="ECO:0000313" key="39">
    <source>
        <dbReference type="EMBL" id="EAG6990257.1"/>
    </source>
</evidence>
<dbReference type="Proteomes" id="UP000455569">
    <property type="component" value="Unassembled WGS sequence"/>
</dbReference>
<evidence type="ECO:0000313" key="123">
    <source>
        <dbReference type="Proteomes" id="UP000427828"/>
    </source>
</evidence>
<dbReference type="HAMAP" id="MF_01071">
    <property type="entry name" value="UPF0266"/>
    <property type="match status" value="1"/>
</dbReference>
<evidence type="ECO:0000313" key="96">
    <source>
        <dbReference type="Proteomes" id="UP000331186"/>
    </source>
</evidence>
<dbReference type="GO" id="GO:0005886">
    <property type="term" value="C:plasma membrane"/>
    <property type="evidence" value="ECO:0007669"/>
    <property type="project" value="UniProtKB-SubCell"/>
</dbReference>
<evidence type="ECO:0000313" key="81">
    <source>
        <dbReference type="EMBL" id="KAA9453400.1"/>
    </source>
</evidence>
<evidence type="ECO:0000313" key="72">
    <source>
        <dbReference type="EMBL" id="HAB8397207.1"/>
    </source>
</evidence>
<dbReference type="EMBL" id="AAKHCT010000001">
    <property type="protein sequence ID" value="ECR7121995.1"/>
    <property type="molecule type" value="Genomic_DNA"/>
</dbReference>
<evidence type="ECO:0000313" key="154">
    <source>
        <dbReference type="Proteomes" id="UP000840197"/>
    </source>
</evidence>
<dbReference type="EMBL" id="QXKO01000001">
    <property type="protein sequence ID" value="RJZ24043.1"/>
    <property type="molecule type" value="Genomic_DNA"/>
</dbReference>
<dbReference type="EMBL" id="AAAIJX010000006">
    <property type="protein sequence ID" value="EAC4483267.1"/>
    <property type="molecule type" value="Genomic_DNA"/>
</dbReference>
<dbReference type="Proteomes" id="UP000478945">
    <property type="component" value="Unassembled WGS sequence"/>
</dbReference>
<dbReference type="InterPro" id="IPR009328">
    <property type="entry name" value="DUF986"/>
</dbReference>
<dbReference type="Proteomes" id="UP000467247">
    <property type="component" value="Unassembled WGS sequence"/>
</dbReference>
<evidence type="ECO:0000313" key="142">
    <source>
        <dbReference type="Proteomes" id="UP000530452"/>
    </source>
</evidence>
<dbReference type="Proteomes" id="UP000354255">
    <property type="component" value="Unassembled WGS sequence"/>
</dbReference>
<evidence type="ECO:0000313" key="138">
    <source>
        <dbReference type="Proteomes" id="UP000525850"/>
    </source>
</evidence>
<evidence type="ECO:0000313" key="141">
    <source>
        <dbReference type="Proteomes" id="UP000529135"/>
    </source>
</evidence>
<dbReference type="Proteomes" id="UP000845014">
    <property type="component" value="Unassembled WGS sequence"/>
</dbReference>
<evidence type="ECO:0000313" key="139">
    <source>
        <dbReference type="Proteomes" id="UP000527632"/>
    </source>
</evidence>
<dbReference type="EMBL" id="QDAY01000001">
    <property type="protein sequence ID" value="KAA9453400.1"/>
    <property type="molecule type" value="Genomic_DNA"/>
</dbReference>
<dbReference type="Proteomes" id="UP000841146">
    <property type="component" value="Unassembled WGS sequence"/>
</dbReference>
<dbReference type="EMBL" id="DAAIHR010000001">
    <property type="protein sequence ID" value="HAB8397207.1"/>
    <property type="molecule type" value="Genomic_DNA"/>
</dbReference>
<protein>
    <recommendedName>
        <fullName evidence="7">UPF0266 membrane protein A3R20_01660</fullName>
    </recommendedName>
</protein>
<dbReference type="EMBL" id="QXLS01000001">
    <property type="protein sequence ID" value="RKA10933.1"/>
    <property type="molecule type" value="Genomic_DNA"/>
</dbReference>
<organism evidence="67 131">
    <name type="scientific">Listeria monocytogenes</name>
    <dbReference type="NCBI Taxonomy" id="1639"/>
    <lineage>
        <taxon>Bacteria</taxon>
        <taxon>Bacillati</taxon>
        <taxon>Bacillota</taxon>
        <taxon>Bacilli</taxon>
        <taxon>Bacillales</taxon>
        <taxon>Listeriaceae</taxon>
        <taxon>Listeria</taxon>
    </lineage>
</organism>
<evidence type="ECO:0000313" key="90">
    <source>
        <dbReference type="EMBL" id="UUJ81052.1"/>
    </source>
</evidence>
<dbReference type="EMBL" id="AABGHY010000001">
    <property type="protein sequence ID" value="EAH3292932.1"/>
    <property type="molecule type" value="Genomic_DNA"/>
</dbReference>
<dbReference type="Proteomes" id="UP000566721">
    <property type="component" value="Unassembled WGS sequence"/>
</dbReference>
<dbReference type="EMBL" id="AAANYN010000013">
    <property type="protein sequence ID" value="EAD5774520.1"/>
    <property type="molecule type" value="Genomic_DNA"/>
</dbReference>
<dbReference type="EMBL" id="AABATR010000001">
    <property type="protein sequence ID" value="EAG1892286.1"/>
    <property type="molecule type" value="Genomic_DNA"/>
</dbReference>
<evidence type="ECO:0000313" key="118">
    <source>
        <dbReference type="Proteomes" id="UP000406081"/>
    </source>
</evidence>
<dbReference type="EMBL" id="DAAJZA010000003">
    <property type="protein sequence ID" value="HAC1754717.1"/>
    <property type="molecule type" value="Genomic_DNA"/>
</dbReference>
<evidence type="ECO:0000313" key="149">
    <source>
        <dbReference type="Proteomes" id="UP000548278"/>
    </source>
</evidence>
<evidence type="ECO:0000313" key="10">
    <source>
        <dbReference type="EMBL" id="EAC5549267.1"/>
    </source>
</evidence>
<dbReference type="EMBL" id="DAAHYZ010000004">
    <property type="protein sequence ID" value="HAB7721634.1"/>
    <property type="molecule type" value="Genomic_DNA"/>
</dbReference>
<evidence type="ECO:0000313" key="73">
    <source>
        <dbReference type="EMBL" id="HAB8556622.1"/>
    </source>
</evidence>
<reference evidence="90" key="12">
    <citation type="submission" date="2022-06" db="EMBL/GenBank/DDBJ databases">
        <title>Complete genomes of Listeria monocytogenes strains L58-55 and 6179.</title>
        <authorList>
            <person name="Schmitz-Esser S."/>
            <person name="Tibbs-Cortes B.W."/>
        </authorList>
    </citation>
    <scope>NUCLEOTIDE SEQUENCE</scope>
    <source>
        <strain evidence="90">L58-55</strain>
    </source>
</reference>
<dbReference type="Proteomes" id="UP000840567">
    <property type="component" value="Unassembled WGS sequence"/>
</dbReference>
<dbReference type="EMBL" id="AABFVG010000002">
    <property type="protein sequence ID" value="EAH2281136.1"/>
    <property type="molecule type" value="Genomic_DNA"/>
</dbReference>
<evidence type="ECO:0000313" key="40">
    <source>
        <dbReference type="EMBL" id="EAG9520149.1"/>
    </source>
</evidence>
<evidence type="ECO:0000313" key="48">
    <source>
        <dbReference type="EMBL" id="EAH4240888.1"/>
    </source>
</evidence>
<evidence type="ECO:0000313" key="116">
    <source>
        <dbReference type="Proteomes" id="UP000398321"/>
    </source>
</evidence>
<dbReference type="Proteomes" id="UP000548826">
    <property type="component" value="Unassembled WGS sequence"/>
</dbReference>
<reference evidence="67 131" key="10">
    <citation type="submission" date="2020-02" db="EMBL/GenBank/DDBJ databases">
        <authorList>
            <consortium name="GenomeTrakr: Next Generation Sequencing Network for Food Pathogen Tracability"/>
        </authorList>
    </citation>
    <scope>NUCLEOTIDE SEQUENCE [LARGE SCALE GENOMIC DNA]</scope>
    <source>
        <strain evidence="34 151">10B02965A-1</strain>
        <strain evidence="29 118">ARS-CC9329</strain>
        <strain evidence="19 114">CFSAN008016</strain>
        <strain evidence="12 109">CFSAN008042</strain>
        <strain evidence="36 140">CFSAN063727</strain>
        <strain evidence="61 97">CFSAN085184</strain>
        <strain evidence="62 124">CFSAN102901</strain>
        <strain evidence="22 110">FDA00006304</strain>
        <strain evidence="21 113">FDA00006494</strain>
        <strain evidence="10 108">FDA00007096</strain>
        <strain evidence="14 117">FDA00008584</strain>
        <strain evidence="32">FDA00011243</strain>
        <strain evidence="82 91">FDA00013213</strain>
        <strain evidence="11 96">FDA00013332</strain>
        <strain evidence="17 101">FDA00013853</strain>
        <strain evidence="52">FDA00014181</strain>
        <strain evidence="53 122">FDA00014336</strain>
        <strain evidence="55 115">FDA00014370</strain>
        <strain evidence="54 116">FDA00014392</strain>
        <strain evidence="63 127">FDA00015028</strain>
        <strain evidence="67">FDA00015054</strain>
        <strain evidence="35 145">FDA1005580-S054-001</strain>
        <strain evidence="134">FDA1077646-S145-002</strain>
        <strain evidence="131">FDA1090798-S029-001</strain>
        <strain evidence="133">FDA956581-098-004</strain>
        <strain evidence="33 138">FDA960927-006-004</strain>
        <strain evidence="37 153">FLAG-38921</strain>
        <strain evidence="58 123">FLAG-51482A</strain>
        <strain evidence="31 99">FLAG-54356</strain>
        <strain evidence="20 105">FLAG-78586</strain>
        <strain evidence="16 112">FSIS31901579</strain>
        <strain evidence="48 139">LS1344</strain>
        <strain evidence="49 146">LS1419</strain>
        <strain evidence="18 111">NYAG13B12507-5</strain>
        <strain evidence="65 128">OSF101448</strain>
        <strain evidence="15 102">VA-WGS-00405</strain>
    </source>
</reference>
<evidence type="ECO:0000313" key="59">
    <source>
        <dbReference type="EMBL" id="ECY6543515.1"/>
    </source>
</evidence>
<dbReference type="Proteomes" id="UP000470497">
    <property type="component" value="Unassembled WGS sequence"/>
</dbReference>
<evidence type="ECO:0000313" key="94">
    <source>
        <dbReference type="Proteomes" id="UP000285054"/>
    </source>
</evidence>
<proteinExistence type="inferred from homology"/>
<evidence type="ECO:0000313" key="74">
    <source>
        <dbReference type="EMBL" id="HAB9175068.1"/>
    </source>
</evidence>
<dbReference type="Proteomes" id="UP000410967">
    <property type="component" value="Unassembled WGS sequence"/>
</dbReference>
<evidence type="ECO:0000313" key="54">
    <source>
        <dbReference type="EMBL" id="ECB9514886.1"/>
    </source>
</evidence>
<dbReference type="Proteomes" id="UP000393182">
    <property type="component" value="Unassembled WGS sequence"/>
</dbReference>
<dbReference type="Proteomes" id="UP000336166">
    <property type="component" value="Unassembled WGS sequence"/>
</dbReference>
<evidence type="ECO:0000313" key="68">
    <source>
        <dbReference type="EMBL" id="HAA8491397.1"/>
    </source>
</evidence>
<dbReference type="Proteomes" id="UP000843775">
    <property type="component" value="Unassembled WGS sequence"/>
</dbReference>
<evidence type="ECO:0000313" key="145">
    <source>
        <dbReference type="Proteomes" id="UP000540117"/>
    </source>
</evidence>
<dbReference type="EMBL" id="DAAEZQ010000004">
    <property type="protein sequence ID" value="HAA9722253.1"/>
    <property type="molecule type" value="Genomic_DNA"/>
</dbReference>
<name>A0A0D8X378_LISMN</name>
<evidence type="ECO:0000313" key="22">
    <source>
        <dbReference type="EMBL" id="EAE1631152.1"/>
    </source>
</evidence>
<dbReference type="Proteomes" id="UP000193519">
    <property type="component" value="Chromosome"/>
</dbReference>
<dbReference type="EMBL" id="AAHZFY010000045">
    <property type="protein sequence ID" value="ECB9514886.1"/>
    <property type="molecule type" value="Genomic_DNA"/>
</dbReference>
<dbReference type="EMBL" id="AANPAU010000002">
    <property type="protein sequence ID" value="EDP8513430.1"/>
    <property type="molecule type" value="Genomic_DNA"/>
</dbReference>
<evidence type="ECO:0000313" key="52">
    <source>
        <dbReference type="EMBL" id="EAK9427907.1"/>
    </source>
</evidence>
<evidence type="ECO:0000313" key="84">
    <source>
        <dbReference type="EMBL" id="OET47994.1"/>
    </source>
</evidence>
<dbReference type="EMBL" id="AABDDO010000001">
    <property type="protein sequence ID" value="EAG6762521.1"/>
    <property type="molecule type" value="Genomic_DNA"/>
</dbReference>
<evidence type="ECO:0000313" key="159">
    <source>
        <dbReference type="Proteomes" id="UP000844415"/>
    </source>
</evidence>
<evidence type="ECO:0000313" key="23">
    <source>
        <dbReference type="EMBL" id="EAE2353181.1"/>
    </source>
</evidence>
<dbReference type="RefSeq" id="WP_003721896.1">
    <property type="nucleotide sequence ID" value="NC_021823.1"/>
</dbReference>
<evidence type="ECO:0000313" key="104">
    <source>
        <dbReference type="Proteomes" id="UP000354255"/>
    </source>
</evidence>
<dbReference type="EMBL" id="AAAQQZ010000001">
    <property type="protein sequence ID" value="EAE1337440.1"/>
    <property type="molecule type" value="Genomic_DNA"/>
</dbReference>
<dbReference type="EMBL" id="AABBYJ010000001">
    <property type="protein sequence ID" value="EAG4329699.1"/>
    <property type="molecule type" value="Genomic_DNA"/>
</dbReference>
<feature type="transmembrane region" description="Helical" evidence="7">
    <location>
        <begin position="6"/>
        <end position="26"/>
    </location>
</feature>
<dbReference type="PIRSF" id="PIRSF020687">
    <property type="entry name" value="UCP020687"/>
    <property type="match status" value="1"/>
</dbReference>
<evidence type="ECO:0000313" key="77">
    <source>
        <dbReference type="EMBL" id="HAC1754717.1"/>
    </source>
</evidence>
<evidence type="ECO:0000313" key="69">
    <source>
        <dbReference type="EMBL" id="HAA9722253.1"/>
    </source>
</evidence>
<dbReference type="Proteomes" id="UP000842809">
    <property type="component" value="Unassembled WGS sequence"/>
</dbReference>
<dbReference type="EMBL" id="AABFMV010000006">
    <property type="protein sequence ID" value="EAH1615535.1"/>
    <property type="molecule type" value="Genomic_DNA"/>
</dbReference>
<evidence type="ECO:0000313" key="130">
    <source>
        <dbReference type="Proteomes" id="UP000478682"/>
    </source>
</evidence>
<dbReference type="Proteomes" id="UP000389283">
    <property type="component" value="Unassembled WGS sequence"/>
</dbReference>
<evidence type="ECO:0000313" key="140">
    <source>
        <dbReference type="Proteomes" id="UP000528151"/>
    </source>
</evidence>
<dbReference type="EMBL" id="AAANYR010000001">
    <property type="protein sequence ID" value="EAD5785401.1"/>
    <property type="molecule type" value="Genomic_DNA"/>
</dbReference>
<evidence type="ECO:0000313" key="99">
    <source>
        <dbReference type="Proteomes" id="UP000337746"/>
    </source>
</evidence>
<dbReference type="Proteomes" id="UP000269407">
    <property type="component" value="Unassembled WGS sequence"/>
</dbReference>
<comment type="similarity">
    <text evidence="2 7">Belongs to the UPF0266 family.</text>
</comment>
<evidence type="ECO:0000313" key="37">
    <source>
        <dbReference type="EMBL" id="EAG6168066.1"/>
    </source>
</evidence>